<gene>
    <name evidence="2" type="ORF">STAT_572</name>
</gene>
<keyword evidence="3" id="KW-1185">Reference proteome</keyword>
<dbReference type="OrthoDB" id="9870108at2"/>
<feature type="transmembrane region" description="Helical" evidence="1">
    <location>
        <begin position="33"/>
        <end position="54"/>
    </location>
</feature>
<organism evidence="2 3">
    <name type="scientific">Blattabacterium cuenoti STAT</name>
    <dbReference type="NCBI Taxonomy" id="1457030"/>
    <lineage>
        <taxon>Bacteria</taxon>
        <taxon>Pseudomonadati</taxon>
        <taxon>Bacteroidota</taxon>
        <taxon>Flavobacteriia</taxon>
        <taxon>Flavobacteriales</taxon>
        <taxon>Blattabacteriaceae</taxon>
        <taxon>Blattabacterium</taxon>
    </lineage>
</organism>
<dbReference type="Proteomes" id="UP000263619">
    <property type="component" value="Chromosome"/>
</dbReference>
<evidence type="ECO:0000313" key="3">
    <source>
        <dbReference type="Proteomes" id="UP000263619"/>
    </source>
</evidence>
<keyword evidence="1" id="KW-0812">Transmembrane</keyword>
<evidence type="ECO:0000256" key="1">
    <source>
        <dbReference type="SAM" id="Phobius"/>
    </source>
</evidence>
<feature type="transmembrane region" description="Helical" evidence="1">
    <location>
        <begin position="99"/>
        <end position="121"/>
    </location>
</feature>
<name>A0A224AC56_9FLAO</name>
<protein>
    <submittedName>
        <fullName evidence="2">Uncharacterized protein</fullName>
    </submittedName>
</protein>
<feature type="transmembrane region" description="Helical" evidence="1">
    <location>
        <begin position="66"/>
        <end position="87"/>
    </location>
</feature>
<feature type="transmembrane region" description="Helical" evidence="1">
    <location>
        <begin position="7"/>
        <end position="27"/>
    </location>
</feature>
<dbReference type="EMBL" id="AP014608">
    <property type="protein sequence ID" value="BBA17477.1"/>
    <property type="molecule type" value="Genomic_DNA"/>
</dbReference>
<accession>A0A224AC56</accession>
<reference evidence="2 3" key="1">
    <citation type="submission" date="2014-06" db="EMBL/GenBank/DDBJ databases">
        <title>Genome sequence of the intracellular symbiont Blattabacterium cuenoti, strain STAT from the wood feeding cockroach Salganea taiwanensis taiwanensis.</title>
        <authorList>
            <person name="Kinjo Y."/>
            <person name="Ohkuma M."/>
            <person name="Tokuda G."/>
        </authorList>
    </citation>
    <scope>NUCLEOTIDE SEQUENCE [LARGE SCALE GENOMIC DNA]</scope>
    <source>
        <strain evidence="2 3">STAT</strain>
    </source>
</reference>
<evidence type="ECO:0000313" key="2">
    <source>
        <dbReference type="EMBL" id="BBA17477.1"/>
    </source>
</evidence>
<keyword evidence="1" id="KW-0472">Membrane</keyword>
<dbReference type="AlphaFoldDB" id="A0A224AC56"/>
<sequence>MIKKIAMYNLFTFFFSLVHIIYNTIFFKIYLPFILKIYIFLFPINSLFFMSYLFIKQKNKYISPYVYMLCSTMKLFFSIFVFFYSIIDCYGVSHLSFLLKAFIHFIFSYFMILIFRVIFLLN</sequence>
<keyword evidence="1" id="KW-1133">Transmembrane helix</keyword>
<proteinExistence type="predicted"/>